<dbReference type="Gene3D" id="1.10.10.10">
    <property type="entry name" value="Winged helix-like DNA-binding domain superfamily/Winged helix DNA-binding domain"/>
    <property type="match status" value="1"/>
</dbReference>
<organism evidence="2 3">
    <name type="scientific">Neisseria macacae ATCC 33926</name>
    <dbReference type="NCBI Taxonomy" id="997348"/>
    <lineage>
        <taxon>Bacteria</taxon>
        <taxon>Pseudomonadati</taxon>
        <taxon>Pseudomonadota</taxon>
        <taxon>Betaproteobacteria</taxon>
        <taxon>Neisseriales</taxon>
        <taxon>Neisseriaceae</taxon>
        <taxon>Neisseria</taxon>
    </lineage>
</organism>
<feature type="domain" description="Dam-replacing protein HTH" evidence="1">
    <location>
        <begin position="3"/>
        <end position="57"/>
    </location>
</feature>
<dbReference type="InterPro" id="IPR036388">
    <property type="entry name" value="WH-like_DNA-bd_sf"/>
</dbReference>
<evidence type="ECO:0000313" key="2">
    <source>
        <dbReference type="EMBL" id="UNV86210.1"/>
    </source>
</evidence>
<name>A0ABY3YBN0_9NEIS</name>
<protein>
    <recommendedName>
        <fullName evidence="1">Dam-replacing protein HTH domain-containing protein</fullName>
    </recommendedName>
</protein>
<keyword evidence="3" id="KW-1185">Reference proteome</keyword>
<dbReference type="Proteomes" id="UP000829455">
    <property type="component" value="Chromosome"/>
</dbReference>
<accession>A0ABY3YBN0</accession>
<dbReference type="Pfam" id="PF17726">
    <property type="entry name" value="DpnI_C"/>
    <property type="match status" value="1"/>
</dbReference>
<reference evidence="2 3" key="1">
    <citation type="submission" date="2022-03" db="EMBL/GenBank/DDBJ databases">
        <title>Genome sequencing of Neisseria macacae.</title>
        <authorList>
            <person name="Baek M.-G."/>
        </authorList>
    </citation>
    <scope>NUCLEOTIDE SEQUENCE [LARGE SCALE GENOMIC DNA]</scope>
    <source>
        <strain evidence="2 3">ATCC 33926</strain>
    </source>
</reference>
<proteinExistence type="predicted"/>
<dbReference type="EMBL" id="CP094241">
    <property type="protein sequence ID" value="UNV86210.1"/>
    <property type="molecule type" value="Genomic_DNA"/>
</dbReference>
<sequence>MKQLPTEFTLDSLYKYKQDLSELFLRNEHIEEKIRQTVQILEKNGDIERLDRGYYRKIRV</sequence>
<dbReference type="InterPro" id="IPR041368">
    <property type="entry name" value="DRP_C"/>
</dbReference>
<evidence type="ECO:0000313" key="3">
    <source>
        <dbReference type="Proteomes" id="UP000829455"/>
    </source>
</evidence>
<evidence type="ECO:0000259" key="1">
    <source>
        <dbReference type="Pfam" id="PF17726"/>
    </source>
</evidence>
<gene>
    <name evidence="2" type="ORF">MON40_04755</name>
</gene>